<feature type="transmembrane region" description="Helical" evidence="1">
    <location>
        <begin position="215"/>
        <end position="234"/>
    </location>
</feature>
<dbReference type="AlphaFoldDB" id="A0AA48RBK4"/>
<proteinExistence type="predicted"/>
<name>A0AA48RBK4_9ZZZZ</name>
<evidence type="ECO:0000256" key="1">
    <source>
        <dbReference type="SAM" id="Phobius"/>
    </source>
</evidence>
<keyword evidence="1" id="KW-0812">Transmembrane</keyword>
<dbReference type="GO" id="GO:0016020">
    <property type="term" value="C:membrane"/>
    <property type="evidence" value="ECO:0007669"/>
    <property type="project" value="TreeGrafter"/>
</dbReference>
<organism evidence="2">
    <name type="scientific">freshwater sediment metagenome</name>
    <dbReference type="NCBI Taxonomy" id="556182"/>
    <lineage>
        <taxon>unclassified sequences</taxon>
        <taxon>metagenomes</taxon>
        <taxon>ecological metagenomes</taxon>
    </lineage>
</organism>
<dbReference type="EMBL" id="OY288114">
    <property type="protein sequence ID" value="CAJ0849752.1"/>
    <property type="molecule type" value="Genomic_DNA"/>
</dbReference>
<dbReference type="Gene3D" id="1.20.120.1630">
    <property type="match status" value="1"/>
</dbReference>
<dbReference type="PANTHER" id="PTHR32251:SF17">
    <property type="entry name" value="STEROID 5-ALPHA REDUCTASE C-TERMINAL DOMAIN-CONTAINING PROTEIN"/>
    <property type="match status" value="1"/>
</dbReference>
<feature type="transmembrane region" description="Helical" evidence="1">
    <location>
        <begin position="190"/>
        <end position="208"/>
    </location>
</feature>
<dbReference type="PANTHER" id="PTHR32251">
    <property type="entry name" value="3-OXO-5-ALPHA-STEROID 4-DEHYDROGENASE"/>
    <property type="match status" value="1"/>
</dbReference>
<keyword evidence="1" id="KW-0472">Membrane</keyword>
<evidence type="ECO:0000313" key="2">
    <source>
        <dbReference type="EMBL" id="CAJ0849752.1"/>
    </source>
</evidence>
<dbReference type="InterPro" id="IPR010721">
    <property type="entry name" value="UstE-like"/>
</dbReference>
<protein>
    <recommendedName>
        <fullName evidence="3">Steroid 5-alpha reductase C-terminal domain-containing protein</fullName>
    </recommendedName>
</protein>
<keyword evidence="1" id="KW-1133">Transmembrane helix</keyword>
<dbReference type="PROSITE" id="PS50244">
    <property type="entry name" value="S5A_REDUCTASE"/>
    <property type="match status" value="1"/>
</dbReference>
<feature type="transmembrane region" description="Helical" evidence="1">
    <location>
        <begin position="143"/>
        <end position="164"/>
    </location>
</feature>
<gene>
    <name evidence="2" type="ORF">AMST5_00170</name>
</gene>
<feature type="transmembrane region" description="Helical" evidence="1">
    <location>
        <begin position="109"/>
        <end position="131"/>
    </location>
</feature>
<feature type="transmembrane region" description="Helical" evidence="1">
    <location>
        <begin position="64"/>
        <end position="83"/>
    </location>
</feature>
<reference evidence="2" key="1">
    <citation type="submission" date="2023-07" db="EMBL/GenBank/DDBJ databases">
        <authorList>
            <person name="Pelsma A.J. K."/>
        </authorList>
    </citation>
    <scope>NUCLEOTIDE SEQUENCE</scope>
</reference>
<accession>A0AA48RBK4</accession>
<evidence type="ECO:0008006" key="3">
    <source>
        <dbReference type="Google" id="ProtNLM"/>
    </source>
</evidence>
<dbReference type="Pfam" id="PF06966">
    <property type="entry name" value="DUF1295"/>
    <property type="match status" value="1"/>
</dbReference>
<sequence>MSLALLLSTTAAGLSGAMTLAWALQRRTGQSGWIDATWSFAIGAAGVALALAPLDGYPAGPRQYLVAALALAAALRLGVHIVARNLNAGEDPRYHALALEWGADFPRRLFWFLQIQAACAFLLSLAVFLAARNPAGFPAATDWLGALLSGVAILGEAWSDAVLARFRARRGPGRSVCMDGPWAYSRHPNYFFQWLGWLGLAIIAIDVTGVWPQGLLALLAPAFIYWLLAHVSGVPPLEKHMLASRGEAFRAYQTRVNVFFPGPRKRPT</sequence>
<feature type="transmembrane region" description="Helical" evidence="1">
    <location>
        <begin position="33"/>
        <end position="52"/>
    </location>
</feature>